<dbReference type="KEGG" id="psim:KR76_05815"/>
<evidence type="ECO:0000313" key="2">
    <source>
        <dbReference type="Proteomes" id="UP000030300"/>
    </source>
</evidence>
<dbReference type="HOGENOM" id="CLU_349740_0_0_11"/>
<dbReference type="Proteomes" id="UP000030300">
    <property type="component" value="Chromosome"/>
</dbReference>
<organism evidence="1 2">
    <name type="scientific">Nocardioides simplex</name>
    <name type="common">Arthrobacter simplex</name>
    <dbReference type="NCBI Taxonomy" id="2045"/>
    <lineage>
        <taxon>Bacteria</taxon>
        <taxon>Bacillati</taxon>
        <taxon>Actinomycetota</taxon>
        <taxon>Actinomycetes</taxon>
        <taxon>Propionibacteriales</taxon>
        <taxon>Nocardioidaceae</taxon>
        <taxon>Pimelobacter</taxon>
    </lineage>
</organism>
<dbReference type="GeneID" id="96608459"/>
<proteinExistence type="predicted"/>
<reference evidence="1 2" key="1">
    <citation type="journal article" date="2015" name="Genome Announc.">
        <title>Complete Genome Sequence of Steroid-Transforming Nocardioides simplex VKM Ac-2033D.</title>
        <authorList>
            <person name="Shtratnikova V.Y."/>
            <person name="Schelkunov M.I."/>
            <person name="Pekov Y.A."/>
            <person name="Fokina V.V."/>
            <person name="Logacheva M.D."/>
            <person name="Sokolov S.L."/>
            <person name="Bragin E.Y."/>
            <person name="Ashapkin V.V."/>
            <person name="Donova M.V."/>
        </authorList>
    </citation>
    <scope>NUCLEOTIDE SEQUENCE [LARGE SCALE GENOMIC DNA]</scope>
    <source>
        <strain evidence="1 2">VKM Ac-2033D</strain>
    </source>
</reference>
<keyword evidence="2" id="KW-1185">Reference proteome</keyword>
<dbReference type="eggNOG" id="COG3087">
    <property type="taxonomic scope" value="Bacteria"/>
</dbReference>
<gene>
    <name evidence="1" type="ORF">KR76_05815</name>
</gene>
<name>A0A0A1DGE8_NOCSI</name>
<dbReference type="OrthoDB" id="3807879at2"/>
<accession>A0A0A1DGE8</accession>
<dbReference type="STRING" id="2045.KR76_05815"/>
<dbReference type="EMBL" id="CP009896">
    <property type="protein sequence ID" value="AIY16396.1"/>
    <property type="molecule type" value="Genomic_DNA"/>
</dbReference>
<sequence>MAAPALTTIPTARAVLRSCAAPLLGYAVALASALGLMALLVLAIAIEEGGGAADDPASTVDIEAVWTLVGMPFQVVGMALGGSLGLGSADLELDLFAPPLLVTAVFAFAVHRLSRAAERARPAASTTERALLALAGAGATAVVVTVLTRLLAMRDDGTAMHAASVGLFFATLVLTAAAAMAGRQAVHGSLWPPFLPAEGRRAVHLVAQHLLVWVVLVTPLAALWVLVENGPEEGLYALVWGPTLALAGFALGHGGAVTAVGENLFLWDLGWAAGLALPLLAIVLALGAAVAWHLRRGPDPAVLAPPASWVALPVAYAGAGLVACVLSTVGISGVTAHGAYWLIPVLALWGGAIEGLSRIAAPALGRRLPPALRRRLVRGPAHAVPAPVAADAPAARIPMSPADRARARRALIGAGVVGGLGLVAVVGVSVVGATAFDPQQRAEDYLDAVVAGRADDALALAPAGTDATTVLLTDEVYAKAEDRITGYEITGVETDGDTATVTVDLEGVPDGDDVTFRLRADGRRGVLFRDWEVDGGLARQVTVPLPESSTTLRVNGVAVEAPSGGEVDLWALPGSYAFDPYGESAWLESGSGRTVVPAAETWGTYAEIDPPQPSPALRDHVDTALGTWLDGCLAATTLDPPDCPQDGYGSGDRQRNVRWELTTAPTLSWDGFDGTFPAELSSDVTGQATATYEYDASYGFGAPDWTTETEEADLYVTAEVDLVDDEPVVTFSSY</sequence>
<dbReference type="AlphaFoldDB" id="A0A0A1DGE8"/>
<protein>
    <submittedName>
        <fullName evidence="1">Uncharacterized protein</fullName>
    </submittedName>
</protein>
<dbReference type="RefSeq" id="WP_038677191.1">
    <property type="nucleotide sequence ID" value="NZ_BJMC01000002.1"/>
</dbReference>
<evidence type="ECO:0000313" key="1">
    <source>
        <dbReference type="EMBL" id="AIY16396.1"/>
    </source>
</evidence>